<feature type="domain" description="HTH lacI-type" evidence="4">
    <location>
        <begin position="1"/>
        <end position="51"/>
    </location>
</feature>
<dbReference type="CDD" id="cd01392">
    <property type="entry name" value="HTH_LacI"/>
    <property type="match status" value="1"/>
</dbReference>
<comment type="caution">
    <text evidence="5">The sequence shown here is derived from an EMBL/GenBank/DDBJ whole genome shotgun (WGS) entry which is preliminary data.</text>
</comment>
<dbReference type="SUPFAM" id="SSF47413">
    <property type="entry name" value="lambda repressor-like DNA-binding domains"/>
    <property type="match status" value="1"/>
</dbReference>
<dbReference type="PANTHER" id="PTHR30146">
    <property type="entry name" value="LACI-RELATED TRANSCRIPTIONAL REPRESSOR"/>
    <property type="match status" value="1"/>
</dbReference>
<dbReference type="CDD" id="cd06267">
    <property type="entry name" value="PBP1_LacI_sugar_binding-like"/>
    <property type="match status" value="1"/>
</dbReference>
<dbReference type="SMART" id="SM00354">
    <property type="entry name" value="HTH_LACI"/>
    <property type="match status" value="1"/>
</dbReference>
<organism evidence="5 6">
    <name type="scientific">Homoserinibacter gongjuensis</name>
    <dbReference type="NCBI Taxonomy" id="1162968"/>
    <lineage>
        <taxon>Bacteria</taxon>
        <taxon>Bacillati</taxon>
        <taxon>Actinomycetota</taxon>
        <taxon>Actinomycetes</taxon>
        <taxon>Micrococcales</taxon>
        <taxon>Microbacteriaceae</taxon>
        <taxon>Homoserinibacter</taxon>
    </lineage>
</organism>
<dbReference type="InterPro" id="IPR028082">
    <property type="entry name" value="Peripla_BP_I"/>
</dbReference>
<dbReference type="SUPFAM" id="SSF53822">
    <property type="entry name" value="Periplasmic binding protein-like I"/>
    <property type="match status" value="1"/>
</dbReference>
<evidence type="ECO:0000313" key="5">
    <source>
        <dbReference type="EMBL" id="GMA93050.1"/>
    </source>
</evidence>
<dbReference type="Gene3D" id="3.40.50.2300">
    <property type="match status" value="2"/>
</dbReference>
<evidence type="ECO:0000259" key="4">
    <source>
        <dbReference type="PROSITE" id="PS50932"/>
    </source>
</evidence>
<accession>A0ABQ6K0L2</accession>
<proteinExistence type="predicted"/>
<keyword evidence="3" id="KW-0804">Transcription</keyword>
<dbReference type="PROSITE" id="PS50932">
    <property type="entry name" value="HTH_LACI_2"/>
    <property type="match status" value="1"/>
</dbReference>
<dbReference type="EMBL" id="BSVA01000001">
    <property type="protein sequence ID" value="GMA93050.1"/>
    <property type="molecule type" value="Genomic_DNA"/>
</dbReference>
<name>A0ABQ6K0L2_9MICO</name>
<evidence type="ECO:0000313" key="6">
    <source>
        <dbReference type="Proteomes" id="UP001157069"/>
    </source>
</evidence>
<dbReference type="PANTHER" id="PTHR30146:SF109">
    <property type="entry name" value="HTH-TYPE TRANSCRIPTIONAL REGULATOR GALS"/>
    <property type="match status" value="1"/>
</dbReference>
<dbReference type="Pfam" id="PF13377">
    <property type="entry name" value="Peripla_BP_3"/>
    <property type="match status" value="1"/>
</dbReference>
<reference evidence="6" key="1">
    <citation type="journal article" date="2019" name="Int. J. Syst. Evol. Microbiol.">
        <title>The Global Catalogue of Microorganisms (GCM) 10K type strain sequencing project: providing services to taxonomists for standard genome sequencing and annotation.</title>
        <authorList>
            <consortium name="The Broad Institute Genomics Platform"/>
            <consortium name="The Broad Institute Genome Sequencing Center for Infectious Disease"/>
            <person name="Wu L."/>
            <person name="Ma J."/>
        </authorList>
    </citation>
    <scope>NUCLEOTIDE SEQUENCE [LARGE SCALE GENOMIC DNA]</scope>
    <source>
        <strain evidence="6">NBRC 108755</strain>
    </source>
</reference>
<dbReference type="Gene3D" id="1.10.260.40">
    <property type="entry name" value="lambda repressor-like DNA-binding domains"/>
    <property type="match status" value="1"/>
</dbReference>
<dbReference type="InterPro" id="IPR000843">
    <property type="entry name" value="HTH_LacI"/>
</dbReference>
<dbReference type="InterPro" id="IPR046335">
    <property type="entry name" value="LacI/GalR-like_sensor"/>
</dbReference>
<protein>
    <submittedName>
        <fullName evidence="5">LacI family transcriptional regulator</fullName>
    </submittedName>
</protein>
<evidence type="ECO:0000256" key="2">
    <source>
        <dbReference type="ARBA" id="ARBA00023125"/>
    </source>
</evidence>
<sequence>MVAAEAGVTRSTVSRALNGEPDVSQATIQHVREVASRMGYVPNRAARSLASARSMAIALVIPEPGQLALADPHLISIMAGVSRRIEASDYLLNLMVSSDGSSGGGASSKLQRYLASGVVDGVLVASQHTRDEWLLHLHDTLPVVFGGRPSELTDPPNYFIDVDNRGAASAAVQFLIDSGRRRIATITGPADMSAAWDRTEGWRDALVEAGLSTALEVPGDFTADSGAAGMRQLLDAHPDVDAVFAANDVMAAAAVSVLLDAGRQVPADVAVVGFDDSSAALTAHVPLTTVNQPSERMGELMADTLLRILAGDDVPVSTVVESRLVRRASA</sequence>
<gene>
    <name evidence="5" type="ORF">GCM10025869_35790</name>
</gene>
<dbReference type="InterPro" id="IPR010982">
    <property type="entry name" value="Lambda_DNA-bd_dom_sf"/>
</dbReference>
<keyword evidence="1" id="KW-0805">Transcription regulation</keyword>
<keyword evidence="6" id="KW-1185">Reference proteome</keyword>
<evidence type="ECO:0000256" key="3">
    <source>
        <dbReference type="ARBA" id="ARBA00023163"/>
    </source>
</evidence>
<dbReference type="Proteomes" id="UP001157069">
    <property type="component" value="Unassembled WGS sequence"/>
</dbReference>
<evidence type="ECO:0000256" key="1">
    <source>
        <dbReference type="ARBA" id="ARBA00023015"/>
    </source>
</evidence>
<dbReference type="Pfam" id="PF00356">
    <property type="entry name" value="LacI"/>
    <property type="match status" value="1"/>
</dbReference>
<keyword evidence="2" id="KW-0238">DNA-binding</keyword>